<dbReference type="SUPFAM" id="SSF51735">
    <property type="entry name" value="NAD(P)-binding Rossmann-fold domains"/>
    <property type="match status" value="1"/>
</dbReference>
<comment type="similarity">
    <text evidence="2">Belongs to the short-chain dehydrogenases/reductases (SDR) family.</text>
</comment>
<dbReference type="InterPro" id="IPR036291">
    <property type="entry name" value="NAD(P)-bd_dom_sf"/>
</dbReference>
<dbReference type="RefSeq" id="WP_230820842.1">
    <property type="nucleotide sequence ID" value="NZ_JAJNCU010000001.1"/>
</dbReference>
<organism evidence="3 4">
    <name type="scientific">Salinicoccus halitifaciens</name>
    <dbReference type="NCBI Taxonomy" id="1073415"/>
    <lineage>
        <taxon>Bacteria</taxon>
        <taxon>Bacillati</taxon>
        <taxon>Bacillota</taxon>
        <taxon>Bacilli</taxon>
        <taxon>Bacillales</taxon>
        <taxon>Staphylococcaceae</taxon>
        <taxon>Salinicoccus</taxon>
    </lineage>
</organism>
<dbReference type="PANTHER" id="PTHR43157:SF31">
    <property type="entry name" value="PHOSPHATIDYLINOSITOL-GLYCAN BIOSYNTHESIS CLASS F PROTEIN"/>
    <property type="match status" value="1"/>
</dbReference>
<dbReference type="Proteomes" id="UP001549019">
    <property type="component" value="Unassembled WGS sequence"/>
</dbReference>
<dbReference type="InterPro" id="IPR002347">
    <property type="entry name" value="SDR_fam"/>
</dbReference>
<reference evidence="3 4" key="1">
    <citation type="submission" date="2024-05" db="EMBL/GenBank/DDBJ databases">
        <title>Genomic Encyclopedia of Type Strains, Phase IV (KMG-IV): sequencing the most valuable type-strain genomes for metagenomic binning, comparative biology and taxonomic classification.</title>
        <authorList>
            <person name="Goeker M."/>
        </authorList>
    </citation>
    <scope>NUCLEOTIDE SEQUENCE [LARGE SCALE GENOMIC DNA]</scope>
    <source>
        <strain evidence="3 4">DSM 25286</strain>
    </source>
</reference>
<proteinExistence type="inferred from homology"/>
<comment type="caution">
    <text evidence="3">The sequence shown here is derived from an EMBL/GenBank/DDBJ whole genome shotgun (WGS) entry which is preliminary data.</text>
</comment>
<keyword evidence="4" id="KW-1185">Reference proteome</keyword>
<dbReference type="EMBL" id="JBDZDV010000001">
    <property type="protein sequence ID" value="MET3109833.1"/>
    <property type="molecule type" value="Genomic_DNA"/>
</dbReference>
<evidence type="ECO:0000256" key="1">
    <source>
        <dbReference type="ARBA" id="ARBA00023002"/>
    </source>
</evidence>
<protein>
    <submittedName>
        <fullName evidence="3">NAD(P)-dependent dehydrogenase (Short-subunit alcohol dehydrogenase family)</fullName>
    </submittedName>
</protein>
<accession>A0ABV2E5Z1</accession>
<sequence>MKPLSECTVLITGSTDGLGKAAARWFAEKGASVRLHGRNEEKGRRTLEEIKNVTGNADLKYYNGDFSSLDSVSKAAEEILAGEDQIDILINNAGIGGGPKSGGRRSTSRDGFEEIWAVNYIAQVLFTRKLRPLLEEGSRIVNVASIGQAEIDFDDLNIEQRYDGFLAYSRSKLALIMFTFDLAEAVKDQGITVNAIHPATLMETNMVNEHFGRSQSSVEEGLEALVFLASSEETEGITGEFYDGRRRSKALGQAYDREARQKLKTWTEEVLSGYV</sequence>
<dbReference type="PRINTS" id="PR00081">
    <property type="entry name" value="GDHRDH"/>
</dbReference>
<gene>
    <name evidence="3" type="ORF">ABHD89_000221</name>
</gene>
<evidence type="ECO:0000313" key="4">
    <source>
        <dbReference type="Proteomes" id="UP001549019"/>
    </source>
</evidence>
<evidence type="ECO:0000256" key="2">
    <source>
        <dbReference type="RuleBase" id="RU000363"/>
    </source>
</evidence>
<dbReference type="Pfam" id="PF00106">
    <property type="entry name" value="adh_short"/>
    <property type="match status" value="1"/>
</dbReference>
<evidence type="ECO:0000313" key="3">
    <source>
        <dbReference type="EMBL" id="MET3109833.1"/>
    </source>
</evidence>
<dbReference type="PANTHER" id="PTHR43157">
    <property type="entry name" value="PHOSPHATIDYLINOSITOL-GLYCAN BIOSYNTHESIS CLASS F PROTEIN-RELATED"/>
    <property type="match status" value="1"/>
</dbReference>
<dbReference type="Gene3D" id="3.40.50.720">
    <property type="entry name" value="NAD(P)-binding Rossmann-like Domain"/>
    <property type="match status" value="1"/>
</dbReference>
<dbReference type="PRINTS" id="PR00080">
    <property type="entry name" value="SDRFAMILY"/>
</dbReference>
<name>A0ABV2E5Z1_9STAP</name>
<keyword evidence="1" id="KW-0560">Oxidoreductase</keyword>